<feature type="signal peptide" evidence="1">
    <location>
        <begin position="1"/>
        <end position="19"/>
    </location>
</feature>
<dbReference type="AlphaFoldDB" id="A0A5C5Y6P9"/>
<dbReference type="EMBL" id="SJPL01000001">
    <property type="protein sequence ID" value="TWT70639.1"/>
    <property type="molecule type" value="Genomic_DNA"/>
</dbReference>
<dbReference type="Pfam" id="PF07627">
    <property type="entry name" value="PSCyt3"/>
    <property type="match status" value="1"/>
</dbReference>
<evidence type="ECO:0008006" key="10">
    <source>
        <dbReference type="Google" id="ProtNLM"/>
    </source>
</evidence>
<sequence precursor="true">MTPLVLSCRCLCWMTCLIAVGSIFGVDSRATESDVLTLPDDATTFLKSFCADCHMEGAQEGGLAIDLDTLNDSNAANHAIWVRIHDRIDRGEMPPADYDTIPRRDRAALLQPLGEILRAQHRRNNGATLRRLNRREYQNTMNDMFGTHVNLMDRLPEDGQSHGFDTVGHALGISSVHLRQYIDAADTVVDAAIAKSSTPTPTETINANYADSREGDQFIGKVWKKLDDNAVVFFDDFGYPTGMLRGTSVKTPGRYRIEVTGYAHQSDQPITAHIGGTSFQRGSEKPTYGYVSFPPGPPTTIQLEAWIDERYMIQVTPWGLDTGQYNIRKSGPDDYEGPGLAIKNVSLVGPLVDEFPSRGHRLIFGKMDRREIPPSNPKHRLRSGYRASFEIVSDDPDQEVHEAVRRVASQAFRRAVRDDEVALYFDLYRSERDRGASIEQALRTAVSGILCSPDFLYFVEPGGKLNNHAVATRLSYFLNRTAPDALLRRTADDGRLSDPDERRRQVDRLLESKRSDRFIQDFADAWLNLREIEFTNPDERLFPEYDDYLLHSMKGETHEFLRHAIRVDLPSGQLIDPDFAMLNERLAKHYEIPDVGGPQIRLVHLNPSDVRGGLLAHASILKSSANGTNTSPVVRGVWVTERILGQIPPPPPPGIPGVEPDIRGAATLREQLDKHRDLASCQACHQIIDPPGFALECFDPVGGWRTRYRSLGEGDRVNRKVDGRSVRYRLAQPVDASGQTVEGDSFDSFVQFREIVAANDRRIAQTIVEKLLTFAIGREPGFSDREEIDRIVDSTRNSGYGFRSLIHSVVASELFRTK</sequence>
<gene>
    <name evidence="8" type="ORF">Pan14r_29460</name>
</gene>
<evidence type="ECO:0000256" key="1">
    <source>
        <dbReference type="SAM" id="SignalP"/>
    </source>
</evidence>
<evidence type="ECO:0000259" key="2">
    <source>
        <dbReference type="Pfam" id="PF07624"/>
    </source>
</evidence>
<evidence type="ECO:0000259" key="4">
    <source>
        <dbReference type="Pfam" id="PF07627"/>
    </source>
</evidence>
<feature type="domain" description="DUF1592" evidence="5">
    <location>
        <begin position="465"/>
        <end position="592"/>
    </location>
</feature>
<feature type="domain" description="Cytochrome C Planctomycete-type" evidence="6">
    <location>
        <begin position="50"/>
        <end position="97"/>
    </location>
</feature>
<dbReference type="Pfam" id="PF07624">
    <property type="entry name" value="PSD2"/>
    <property type="match status" value="1"/>
</dbReference>
<evidence type="ECO:0000259" key="3">
    <source>
        <dbReference type="Pfam" id="PF07626"/>
    </source>
</evidence>
<feature type="domain" description="DUF1588" evidence="4">
    <location>
        <begin position="611"/>
        <end position="707"/>
    </location>
</feature>
<dbReference type="Pfam" id="PF07635">
    <property type="entry name" value="PSCyt1"/>
    <property type="match status" value="1"/>
</dbReference>
<evidence type="ECO:0000259" key="5">
    <source>
        <dbReference type="Pfam" id="PF07631"/>
    </source>
</evidence>
<accession>A0A5C5Y6P9</accession>
<feature type="domain" description="DUF1587" evidence="3">
    <location>
        <begin position="130"/>
        <end position="194"/>
    </location>
</feature>
<dbReference type="InterPro" id="IPR013036">
    <property type="entry name" value="DUF1587"/>
</dbReference>
<dbReference type="InterPro" id="IPR013043">
    <property type="entry name" value="DUF1595"/>
</dbReference>
<keyword evidence="9" id="KW-1185">Reference proteome</keyword>
<proteinExistence type="predicted"/>
<evidence type="ECO:0000259" key="7">
    <source>
        <dbReference type="Pfam" id="PF07637"/>
    </source>
</evidence>
<evidence type="ECO:0000313" key="8">
    <source>
        <dbReference type="EMBL" id="TWT70639.1"/>
    </source>
</evidence>
<organism evidence="8 9">
    <name type="scientific">Crateriforma conspicua</name>
    <dbReference type="NCBI Taxonomy" id="2527996"/>
    <lineage>
        <taxon>Bacteria</taxon>
        <taxon>Pseudomonadati</taxon>
        <taxon>Planctomycetota</taxon>
        <taxon>Planctomycetia</taxon>
        <taxon>Planctomycetales</taxon>
        <taxon>Planctomycetaceae</taxon>
        <taxon>Crateriforma</taxon>
    </lineage>
</organism>
<dbReference type="InterPro" id="IPR013039">
    <property type="entry name" value="DUF1588"/>
</dbReference>
<dbReference type="InterPro" id="IPR011478">
    <property type="entry name" value="DUF1585"/>
</dbReference>
<comment type="caution">
    <text evidence="8">The sequence shown here is derived from an EMBL/GenBank/DDBJ whole genome shotgun (WGS) entry which is preliminary data.</text>
</comment>
<dbReference type="Proteomes" id="UP000317238">
    <property type="component" value="Unassembled WGS sequence"/>
</dbReference>
<dbReference type="InterPro" id="IPR011429">
    <property type="entry name" value="Cyt_c_Planctomycete-type"/>
</dbReference>
<feature type="chain" id="PRO_5022961091" description="Planctomycete cytochrome C" evidence="1">
    <location>
        <begin position="20"/>
        <end position="818"/>
    </location>
</feature>
<evidence type="ECO:0000259" key="6">
    <source>
        <dbReference type="Pfam" id="PF07635"/>
    </source>
</evidence>
<dbReference type="Pfam" id="PF07626">
    <property type="entry name" value="PSD3"/>
    <property type="match status" value="1"/>
</dbReference>
<evidence type="ECO:0000313" key="9">
    <source>
        <dbReference type="Proteomes" id="UP000317238"/>
    </source>
</evidence>
<reference evidence="8 9" key="1">
    <citation type="submission" date="2019-02" db="EMBL/GenBank/DDBJ databases">
        <title>Deep-cultivation of Planctomycetes and their phenomic and genomic characterization uncovers novel biology.</title>
        <authorList>
            <person name="Wiegand S."/>
            <person name="Jogler M."/>
            <person name="Boedeker C."/>
            <person name="Pinto D."/>
            <person name="Vollmers J."/>
            <person name="Rivas-Marin E."/>
            <person name="Kohn T."/>
            <person name="Peeters S.H."/>
            <person name="Heuer A."/>
            <person name="Rast P."/>
            <person name="Oberbeckmann S."/>
            <person name="Bunk B."/>
            <person name="Jeske O."/>
            <person name="Meyerdierks A."/>
            <person name="Storesund J.E."/>
            <person name="Kallscheuer N."/>
            <person name="Luecker S."/>
            <person name="Lage O.M."/>
            <person name="Pohl T."/>
            <person name="Merkel B.J."/>
            <person name="Hornburger P."/>
            <person name="Mueller R.-W."/>
            <person name="Bruemmer F."/>
            <person name="Labrenz M."/>
            <person name="Spormann A.M."/>
            <person name="Op Den Camp H."/>
            <person name="Overmann J."/>
            <person name="Amann R."/>
            <person name="Jetten M.S.M."/>
            <person name="Mascher T."/>
            <person name="Medema M.H."/>
            <person name="Devos D.P."/>
            <person name="Kaster A.-K."/>
            <person name="Ovreas L."/>
            <person name="Rohde M."/>
            <person name="Galperin M.Y."/>
            <person name="Jogler C."/>
        </authorList>
    </citation>
    <scope>NUCLEOTIDE SEQUENCE [LARGE SCALE GENOMIC DNA]</scope>
    <source>
        <strain evidence="8 9">Pan14r</strain>
    </source>
</reference>
<dbReference type="InterPro" id="IPR013042">
    <property type="entry name" value="DUF1592"/>
</dbReference>
<feature type="domain" description="DUF1585" evidence="2">
    <location>
        <begin position="743"/>
        <end position="815"/>
    </location>
</feature>
<dbReference type="Pfam" id="PF07637">
    <property type="entry name" value="PSD5"/>
    <property type="match status" value="1"/>
</dbReference>
<name>A0A5C5Y6P9_9PLAN</name>
<dbReference type="Pfam" id="PF07631">
    <property type="entry name" value="PSD4"/>
    <property type="match status" value="1"/>
</dbReference>
<feature type="domain" description="DUF1595" evidence="7">
    <location>
        <begin position="400"/>
        <end position="460"/>
    </location>
</feature>
<protein>
    <recommendedName>
        <fullName evidence="10">Planctomycete cytochrome C</fullName>
    </recommendedName>
</protein>
<keyword evidence="1" id="KW-0732">Signal</keyword>